<keyword evidence="3 5" id="KW-0012">Acyltransferase</keyword>
<evidence type="ECO:0000256" key="4">
    <source>
        <dbReference type="PIRSR" id="PIRSR000429-1"/>
    </source>
</evidence>
<dbReference type="Gene3D" id="3.40.47.10">
    <property type="match status" value="2"/>
</dbReference>
<dbReference type="PROSITE" id="PS00098">
    <property type="entry name" value="THIOLASE_1"/>
    <property type="match status" value="1"/>
</dbReference>
<dbReference type="NCBIfam" id="TIGR01930">
    <property type="entry name" value="AcCoA-C-Actrans"/>
    <property type="match status" value="1"/>
</dbReference>
<dbReference type="PROSITE" id="PS00099">
    <property type="entry name" value="THIOLASE_3"/>
    <property type="match status" value="1"/>
</dbReference>
<dbReference type="Pfam" id="PF00108">
    <property type="entry name" value="Thiolase_N"/>
    <property type="match status" value="1"/>
</dbReference>
<evidence type="ECO:0000313" key="8">
    <source>
        <dbReference type="EMBL" id="TCK69925.1"/>
    </source>
</evidence>
<evidence type="ECO:0000256" key="1">
    <source>
        <dbReference type="ARBA" id="ARBA00010982"/>
    </source>
</evidence>
<dbReference type="InterPro" id="IPR002155">
    <property type="entry name" value="Thiolase"/>
</dbReference>
<evidence type="ECO:0000259" key="6">
    <source>
        <dbReference type="Pfam" id="PF00108"/>
    </source>
</evidence>
<feature type="active site" description="Acyl-thioester intermediate" evidence="4">
    <location>
        <position position="95"/>
    </location>
</feature>
<dbReference type="InterPro" id="IPR020617">
    <property type="entry name" value="Thiolase_C"/>
</dbReference>
<dbReference type="InterPro" id="IPR020613">
    <property type="entry name" value="Thiolase_CS"/>
</dbReference>
<comment type="caution">
    <text evidence="8">The sequence shown here is derived from an EMBL/GenBank/DDBJ whole genome shotgun (WGS) entry which is preliminary data.</text>
</comment>
<accession>A0A4R1KX46</accession>
<organism evidence="8 9">
    <name type="scientific">Lonepinella koalarum</name>
    <dbReference type="NCBI Taxonomy" id="53417"/>
    <lineage>
        <taxon>Bacteria</taxon>
        <taxon>Pseudomonadati</taxon>
        <taxon>Pseudomonadota</taxon>
        <taxon>Gammaproteobacteria</taxon>
        <taxon>Pasteurellales</taxon>
        <taxon>Pasteurellaceae</taxon>
        <taxon>Lonepinella</taxon>
    </lineage>
</organism>
<evidence type="ECO:0000259" key="7">
    <source>
        <dbReference type="Pfam" id="PF02803"/>
    </source>
</evidence>
<dbReference type="Proteomes" id="UP000295496">
    <property type="component" value="Unassembled WGS sequence"/>
</dbReference>
<keyword evidence="2 5" id="KW-0808">Transferase</keyword>
<dbReference type="InterPro" id="IPR016039">
    <property type="entry name" value="Thiolase-like"/>
</dbReference>
<dbReference type="InterPro" id="IPR020616">
    <property type="entry name" value="Thiolase_N"/>
</dbReference>
<dbReference type="PANTHER" id="PTHR18919:SF107">
    <property type="entry name" value="ACETYL-COA ACETYLTRANSFERASE, CYTOSOLIC"/>
    <property type="match status" value="1"/>
</dbReference>
<evidence type="ECO:0000256" key="5">
    <source>
        <dbReference type="RuleBase" id="RU003557"/>
    </source>
</evidence>
<dbReference type="AlphaFoldDB" id="A0A4R1KX46"/>
<dbReference type="EMBL" id="SMGJ01000003">
    <property type="protein sequence ID" value="TCK69925.1"/>
    <property type="molecule type" value="Genomic_DNA"/>
</dbReference>
<proteinExistence type="inferred from homology"/>
<feature type="domain" description="Thiolase C-terminal" evidence="7">
    <location>
        <begin position="277"/>
        <end position="397"/>
    </location>
</feature>
<evidence type="ECO:0000313" key="9">
    <source>
        <dbReference type="Proteomes" id="UP000295496"/>
    </source>
</evidence>
<feature type="active site" description="Proton acceptor" evidence="4">
    <location>
        <position position="355"/>
    </location>
</feature>
<keyword evidence="9" id="KW-1185">Reference proteome</keyword>
<dbReference type="PANTHER" id="PTHR18919">
    <property type="entry name" value="ACETYL-COA C-ACYLTRANSFERASE"/>
    <property type="match status" value="1"/>
</dbReference>
<dbReference type="GO" id="GO:0044281">
    <property type="term" value="P:small molecule metabolic process"/>
    <property type="evidence" value="ECO:0007669"/>
    <property type="project" value="UniProtKB-ARBA"/>
</dbReference>
<protein>
    <submittedName>
        <fullName evidence="8">Acetyl-CoA C-acetyltransferase</fullName>
    </submittedName>
</protein>
<dbReference type="GO" id="GO:0003988">
    <property type="term" value="F:acetyl-CoA C-acyltransferase activity"/>
    <property type="evidence" value="ECO:0007669"/>
    <property type="project" value="UniProtKB-ARBA"/>
</dbReference>
<dbReference type="SUPFAM" id="SSF53901">
    <property type="entry name" value="Thiolase-like"/>
    <property type="match status" value="2"/>
</dbReference>
<comment type="similarity">
    <text evidence="1 5">Belongs to the thiolase-like superfamily. Thiolase family.</text>
</comment>
<dbReference type="Pfam" id="PF02803">
    <property type="entry name" value="Thiolase_C"/>
    <property type="match status" value="1"/>
</dbReference>
<evidence type="ECO:0000256" key="3">
    <source>
        <dbReference type="ARBA" id="ARBA00023315"/>
    </source>
</evidence>
<dbReference type="InterPro" id="IPR020615">
    <property type="entry name" value="Thiolase_acyl_enz_int_AS"/>
</dbReference>
<reference evidence="8 9" key="1">
    <citation type="submission" date="2019-03" db="EMBL/GenBank/DDBJ databases">
        <title>Genomic Encyclopedia of Type Strains, Phase IV (KMG-IV): sequencing the most valuable type-strain genomes for metagenomic binning, comparative biology and taxonomic classification.</title>
        <authorList>
            <person name="Goeker M."/>
        </authorList>
    </citation>
    <scope>NUCLEOTIDE SEQUENCE [LARGE SCALE GENOMIC DNA]</scope>
    <source>
        <strain evidence="8 9">DSM 10053</strain>
    </source>
</reference>
<feature type="domain" description="Thiolase N-terminal" evidence="6">
    <location>
        <begin position="11"/>
        <end position="268"/>
    </location>
</feature>
<dbReference type="CDD" id="cd00751">
    <property type="entry name" value="thiolase"/>
    <property type="match status" value="1"/>
</dbReference>
<feature type="active site" description="Proton acceptor" evidence="4">
    <location>
        <position position="385"/>
    </location>
</feature>
<dbReference type="FunFam" id="3.40.47.10:FF:000010">
    <property type="entry name" value="Acetyl-CoA acetyltransferase (Thiolase)"/>
    <property type="match status" value="1"/>
</dbReference>
<dbReference type="PROSITE" id="PS00737">
    <property type="entry name" value="THIOLASE_2"/>
    <property type="match status" value="1"/>
</dbReference>
<gene>
    <name evidence="8" type="ORF">EV692_1141</name>
</gene>
<name>A0A4R1KX46_9PAST</name>
<dbReference type="InterPro" id="IPR020610">
    <property type="entry name" value="Thiolase_AS"/>
</dbReference>
<evidence type="ECO:0000256" key="2">
    <source>
        <dbReference type="ARBA" id="ARBA00022679"/>
    </source>
</evidence>
<dbReference type="PIRSF" id="PIRSF000429">
    <property type="entry name" value="Ac-CoA_Ac_transf"/>
    <property type="match status" value="1"/>
</dbReference>
<sequence>MVNVMSKLDDVVIVSGVRTAIGKFGGSFKDVSAIDLGAIVIREAINRAKLAENLVDEVIVGNVGQIAENGFIARMVSLNAGLSKETTAYSVNRQCGSGLQAIVNGMLEIQSGNSNIVVACGTENMSSLPYYDRGCRYGYKMGHAQLEDGLLSILTWPGGPYHNGMTAEYVAEKYSVNRAQQDQFAFNSQQKAIYAIKNSLFEEQIVPVELKDKKGSVSFFKQDEHVREDVSIEKLSKLKPAFKSDGTVTAANSSGINDGAAAVVLMSAKKADELGVKPFIKIVGYAIAGNEPELMGYAPKFAIEKLLKKYNLNIEDIDLFELNEAFASQSFAVIRDLKIDENKVNVNGGAIALGHPVGASGTIITVKLMYELKRRQAKRGVAAMCVGGGQGIAVLFELCN</sequence>